<accession>A0A5N6QX83</accession>
<evidence type="ECO:0000256" key="1">
    <source>
        <dbReference type="SAM" id="SignalP"/>
    </source>
</evidence>
<dbReference type="EMBL" id="CM017322">
    <property type="protein sequence ID" value="KAE8010743.1"/>
    <property type="molecule type" value="Genomic_DNA"/>
</dbReference>
<gene>
    <name evidence="2" type="ORF">FH972_007081</name>
</gene>
<evidence type="ECO:0000313" key="3">
    <source>
        <dbReference type="Proteomes" id="UP000327013"/>
    </source>
</evidence>
<reference evidence="2 3" key="1">
    <citation type="submission" date="2019-06" db="EMBL/GenBank/DDBJ databases">
        <title>A chromosomal-level reference genome of Carpinus fangiana (Coryloideae, Betulaceae).</title>
        <authorList>
            <person name="Yang X."/>
            <person name="Wang Z."/>
            <person name="Zhang L."/>
            <person name="Hao G."/>
            <person name="Liu J."/>
            <person name="Yang Y."/>
        </authorList>
    </citation>
    <scope>NUCLEOTIDE SEQUENCE [LARGE SCALE GENOMIC DNA]</scope>
    <source>
        <strain evidence="2">Cfa_2016G</strain>
        <tissue evidence="2">Leaf</tissue>
    </source>
</reference>
<dbReference type="Proteomes" id="UP000327013">
    <property type="component" value="Chromosome 2"/>
</dbReference>
<keyword evidence="1" id="KW-0732">Signal</keyword>
<name>A0A5N6QX83_9ROSI</name>
<proteinExistence type="predicted"/>
<keyword evidence="3" id="KW-1185">Reference proteome</keyword>
<sequence length="72" mass="8179">MVSCKFATLLFLTIIVWLASMKVGEAMRKVDQICHNKCFNDCTGDSGDNGFVTFVCKEICENECKYPQYLIN</sequence>
<evidence type="ECO:0008006" key="4">
    <source>
        <dbReference type="Google" id="ProtNLM"/>
    </source>
</evidence>
<evidence type="ECO:0000313" key="2">
    <source>
        <dbReference type="EMBL" id="KAE8010743.1"/>
    </source>
</evidence>
<feature type="chain" id="PRO_5024271688" description="Knottin scorpion toxin-like domain-containing protein" evidence="1">
    <location>
        <begin position="27"/>
        <end position="72"/>
    </location>
</feature>
<protein>
    <recommendedName>
        <fullName evidence="4">Knottin scorpion toxin-like domain-containing protein</fullName>
    </recommendedName>
</protein>
<feature type="signal peptide" evidence="1">
    <location>
        <begin position="1"/>
        <end position="26"/>
    </location>
</feature>
<organism evidence="2 3">
    <name type="scientific">Carpinus fangiana</name>
    <dbReference type="NCBI Taxonomy" id="176857"/>
    <lineage>
        <taxon>Eukaryota</taxon>
        <taxon>Viridiplantae</taxon>
        <taxon>Streptophyta</taxon>
        <taxon>Embryophyta</taxon>
        <taxon>Tracheophyta</taxon>
        <taxon>Spermatophyta</taxon>
        <taxon>Magnoliopsida</taxon>
        <taxon>eudicotyledons</taxon>
        <taxon>Gunneridae</taxon>
        <taxon>Pentapetalae</taxon>
        <taxon>rosids</taxon>
        <taxon>fabids</taxon>
        <taxon>Fagales</taxon>
        <taxon>Betulaceae</taxon>
        <taxon>Carpinus</taxon>
    </lineage>
</organism>
<dbReference type="AlphaFoldDB" id="A0A5N6QX83"/>